<comment type="function">
    <text evidence="4">PPIases accelerate the folding of proteins. It catalyzes the cis-trans isomerization of proline imidic peptide bonds in oligopeptides.</text>
</comment>
<dbReference type="InterPro" id="IPR002130">
    <property type="entry name" value="Cyclophilin-type_PPIase_dom"/>
</dbReference>
<evidence type="ECO:0000313" key="6">
    <source>
        <dbReference type="EMBL" id="CAD8840918.1"/>
    </source>
</evidence>
<organism evidence="6">
    <name type="scientific">Noctiluca scintillans</name>
    <name type="common">Sea sparkle</name>
    <name type="synonym">Red tide dinoflagellate</name>
    <dbReference type="NCBI Taxonomy" id="2966"/>
    <lineage>
        <taxon>Eukaryota</taxon>
        <taxon>Sar</taxon>
        <taxon>Alveolata</taxon>
        <taxon>Dinophyceae</taxon>
        <taxon>Noctilucales</taxon>
        <taxon>Noctilucaceae</taxon>
        <taxon>Noctiluca</taxon>
    </lineage>
</organism>
<dbReference type="GO" id="GO:0005737">
    <property type="term" value="C:cytoplasm"/>
    <property type="evidence" value="ECO:0007669"/>
    <property type="project" value="TreeGrafter"/>
</dbReference>
<dbReference type="FunFam" id="2.40.100.10:FF:000025">
    <property type="entry name" value="Peptidyl-prolyl cis-trans isomerase CYP19-2"/>
    <property type="match status" value="1"/>
</dbReference>
<dbReference type="PROSITE" id="PS50072">
    <property type="entry name" value="CSA_PPIASE_2"/>
    <property type="match status" value="1"/>
</dbReference>
<accession>A0A7S1A3B8</accession>
<dbReference type="GO" id="GO:0006457">
    <property type="term" value="P:protein folding"/>
    <property type="evidence" value="ECO:0007669"/>
    <property type="project" value="InterPro"/>
</dbReference>
<evidence type="ECO:0000256" key="1">
    <source>
        <dbReference type="ARBA" id="ARBA00000971"/>
    </source>
</evidence>
<evidence type="ECO:0000256" key="2">
    <source>
        <dbReference type="ARBA" id="ARBA00023110"/>
    </source>
</evidence>
<dbReference type="SUPFAM" id="SSF50891">
    <property type="entry name" value="Cyclophilin-like"/>
    <property type="match status" value="1"/>
</dbReference>
<comment type="catalytic activity">
    <reaction evidence="1 4">
        <text>[protein]-peptidylproline (omega=180) = [protein]-peptidylproline (omega=0)</text>
        <dbReference type="Rhea" id="RHEA:16237"/>
        <dbReference type="Rhea" id="RHEA-COMP:10747"/>
        <dbReference type="Rhea" id="RHEA-COMP:10748"/>
        <dbReference type="ChEBI" id="CHEBI:83833"/>
        <dbReference type="ChEBI" id="CHEBI:83834"/>
        <dbReference type="EC" id="5.2.1.8"/>
    </reaction>
</comment>
<dbReference type="Pfam" id="PF00160">
    <property type="entry name" value="Pro_isomerase"/>
    <property type="match status" value="1"/>
</dbReference>
<proteinExistence type="inferred from homology"/>
<dbReference type="EC" id="5.2.1.8" evidence="4"/>
<reference evidence="6" key="1">
    <citation type="submission" date="2021-01" db="EMBL/GenBank/DDBJ databases">
        <authorList>
            <person name="Corre E."/>
            <person name="Pelletier E."/>
            <person name="Niang G."/>
            <person name="Scheremetjew M."/>
            <person name="Finn R."/>
            <person name="Kale V."/>
            <person name="Holt S."/>
            <person name="Cochrane G."/>
            <person name="Meng A."/>
            <person name="Brown T."/>
            <person name="Cohen L."/>
        </authorList>
    </citation>
    <scope>NUCLEOTIDE SEQUENCE</scope>
</reference>
<dbReference type="InterPro" id="IPR029000">
    <property type="entry name" value="Cyclophilin-like_dom_sf"/>
</dbReference>
<gene>
    <name evidence="6" type="ORF">NSCI0253_LOCUS15266</name>
</gene>
<comment type="similarity">
    <text evidence="4">Belongs to the cyclophilin-type PPIase family.</text>
</comment>
<protein>
    <recommendedName>
        <fullName evidence="4">Peptidyl-prolyl cis-trans isomerase</fullName>
        <shortName evidence="4">PPIase</shortName>
        <ecNumber evidence="4">5.2.1.8</ecNumber>
    </recommendedName>
</protein>
<dbReference type="EMBL" id="HBFQ01021816">
    <property type="protein sequence ID" value="CAD8840918.1"/>
    <property type="molecule type" value="Transcribed_RNA"/>
</dbReference>
<dbReference type="PROSITE" id="PS00170">
    <property type="entry name" value="CSA_PPIASE_1"/>
    <property type="match status" value="1"/>
</dbReference>
<dbReference type="InterPro" id="IPR020892">
    <property type="entry name" value="Cyclophilin-type_PPIase_CS"/>
</dbReference>
<dbReference type="PANTHER" id="PTHR11071:SF561">
    <property type="entry name" value="PEPTIDYL-PROLYL CIS-TRANS ISOMERASE D-RELATED"/>
    <property type="match status" value="1"/>
</dbReference>
<dbReference type="PRINTS" id="PR00153">
    <property type="entry name" value="CSAPPISMRASE"/>
</dbReference>
<sequence>MEETDTATADDGVEVLDSEVTEISLPSDPVDAVEILGDRPRVWLDIDINETRAAYARAQEFVAARNLAYHLSSDRLEMLQGAEKRRVKDQLYPADFDWSKKGRIAVVMPPERITFELWPDVAPLAVQNFISLCTGHRGIGGGGKPLHYRGCNVHRIVKDFIVQGGDVLMGNGTGGESIFGKPFKDDKASLKVKLDRRGLLAMGNSGKNSNTSQFFITLAGGKKVEQLTGKHVVFGEVVDGAKVLDFIDQCADDGDEKPKYSVTVADCGVLPETLNDLQRHQAGLS</sequence>
<name>A0A7S1A3B8_NOCSC</name>
<evidence type="ECO:0000256" key="3">
    <source>
        <dbReference type="ARBA" id="ARBA00023235"/>
    </source>
</evidence>
<dbReference type="Gene3D" id="2.40.100.10">
    <property type="entry name" value="Cyclophilin-like"/>
    <property type="match status" value="1"/>
</dbReference>
<dbReference type="AlphaFoldDB" id="A0A7S1A3B8"/>
<keyword evidence="2 4" id="KW-0697">Rotamase</keyword>
<feature type="domain" description="PPIase cyclophilin-type" evidence="5">
    <location>
        <begin position="112"/>
        <end position="269"/>
    </location>
</feature>
<dbReference type="GO" id="GO:0003755">
    <property type="term" value="F:peptidyl-prolyl cis-trans isomerase activity"/>
    <property type="evidence" value="ECO:0007669"/>
    <property type="project" value="UniProtKB-UniRule"/>
</dbReference>
<keyword evidence="3 4" id="KW-0413">Isomerase</keyword>
<dbReference type="PANTHER" id="PTHR11071">
    <property type="entry name" value="PEPTIDYL-PROLYL CIS-TRANS ISOMERASE"/>
    <property type="match status" value="1"/>
</dbReference>
<evidence type="ECO:0000259" key="5">
    <source>
        <dbReference type="PROSITE" id="PS50072"/>
    </source>
</evidence>
<evidence type="ECO:0000256" key="4">
    <source>
        <dbReference type="RuleBase" id="RU363019"/>
    </source>
</evidence>
<dbReference type="GO" id="GO:0016018">
    <property type="term" value="F:cyclosporin A binding"/>
    <property type="evidence" value="ECO:0007669"/>
    <property type="project" value="TreeGrafter"/>
</dbReference>